<name>A0A2T4JJQ1_9RHOB</name>
<dbReference type="PANTHER" id="PTHR10584:SF166">
    <property type="entry name" value="RIBOKINASE"/>
    <property type="match status" value="1"/>
</dbReference>
<dbReference type="OrthoDB" id="7869371at2"/>
<dbReference type="InterPro" id="IPR002173">
    <property type="entry name" value="Carboh/pur_kinase_PfkB_CS"/>
</dbReference>
<dbReference type="Proteomes" id="UP000241899">
    <property type="component" value="Unassembled WGS sequence"/>
</dbReference>
<proteinExistence type="predicted"/>
<dbReference type="GO" id="GO:0016301">
    <property type="term" value="F:kinase activity"/>
    <property type="evidence" value="ECO:0007669"/>
    <property type="project" value="UniProtKB-KW"/>
</dbReference>
<dbReference type="RefSeq" id="WP_107324470.1">
    <property type="nucleotide sequence ID" value="NZ_NHSP01000013.1"/>
</dbReference>
<dbReference type="PANTHER" id="PTHR10584">
    <property type="entry name" value="SUGAR KINASE"/>
    <property type="match status" value="1"/>
</dbReference>
<dbReference type="AlphaFoldDB" id="A0A2T4JJQ1"/>
<reference evidence="4 5" key="1">
    <citation type="submission" date="2018-03" db="EMBL/GenBank/DDBJ databases">
        <title>Rhodobacter veldkampii.</title>
        <authorList>
            <person name="Meyer T.E."/>
            <person name="Miller S."/>
            <person name="Lodha T."/>
            <person name="Gandham S."/>
            <person name="Chintalapati S."/>
            <person name="Chintalapati V.R."/>
        </authorList>
    </citation>
    <scope>NUCLEOTIDE SEQUENCE [LARGE SCALE GENOMIC DNA]</scope>
    <source>
        <strain evidence="4 5">DSM 11550</strain>
    </source>
</reference>
<feature type="domain" description="Carbohydrate kinase PfkB" evidence="3">
    <location>
        <begin position="8"/>
        <end position="290"/>
    </location>
</feature>
<sequence length="296" mass="29580">MTPCPDTLCIGSALWDIIGRAAGTMMPGADRAGQIDRAPGGVALNIAVALARLGHRPALVSAVGRDAEGEELIAALTARGVICDHLHRFGGPTDRYVAIEDQGGLIAAIADARGLEAAGASILHPLTHGPLATPSAPWAGPVVIDGNLPAALLAAIADAPWLSVADLRLVSASPDKALRLAPFLCHPGATLYLNRAEAGLLAGRACATAPEAAAGLIAGGARRVLVTDGARTAADACACDLITALPPAVALARVTGAGDAFMAAHLAAELRGCPRAQALQAALAHAARHVSGETAA</sequence>
<dbReference type="InterPro" id="IPR029056">
    <property type="entry name" value="Ribokinase-like"/>
</dbReference>
<evidence type="ECO:0000313" key="4">
    <source>
        <dbReference type="EMBL" id="PTE18112.1"/>
    </source>
</evidence>
<protein>
    <submittedName>
        <fullName evidence="4">Kinase</fullName>
    </submittedName>
</protein>
<evidence type="ECO:0000313" key="5">
    <source>
        <dbReference type="Proteomes" id="UP000241899"/>
    </source>
</evidence>
<keyword evidence="5" id="KW-1185">Reference proteome</keyword>
<dbReference type="InterPro" id="IPR011611">
    <property type="entry name" value="PfkB_dom"/>
</dbReference>
<keyword evidence="1" id="KW-0808">Transferase</keyword>
<gene>
    <name evidence="4" type="ORF">C5F46_06090</name>
</gene>
<keyword evidence="2 4" id="KW-0418">Kinase</keyword>
<dbReference type="GO" id="GO:0005829">
    <property type="term" value="C:cytosol"/>
    <property type="evidence" value="ECO:0007669"/>
    <property type="project" value="TreeGrafter"/>
</dbReference>
<dbReference type="Gene3D" id="3.40.1190.20">
    <property type="match status" value="1"/>
</dbReference>
<dbReference type="SUPFAM" id="SSF53613">
    <property type="entry name" value="Ribokinase-like"/>
    <property type="match status" value="1"/>
</dbReference>
<evidence type="ECO:0000259" key="3">
    <source>
        <dbReference type="Pfam" id="PF00294"/>
    </source>
</evidence>
<evidence type="ECO:0000256" key="1">
    <source>
        <dbReference type="ARBA" id="ARBA00022679"/>
    </source>
</evidence>
<dbReference type="Pfam" id="PF00294">
    <property type="entry name" value="PfkB"/>
    <property type="match status" value="1"/>
</dbReference>
<dbReference type="EMBL" id="PZKF01000010">
    <property type="protein sequence ID" value="PTE18112.1"/>
    <property type="molecule type" value="Genomic_DNA"/>
</dbReference>
<dbReference type="PROSITE" id="PS00583">
    <property type="entry name" value="PFKB_KINASES_1"/>
    <property type="match status" value="1"/>
</dbReference>
<comment type="caution">
    <text evidence="4">The sequence shown here is derived from an EMBL/GenBank/DDBJ whole genome shotgun (WGS) entry which is preliminary data.</text>
</comment>
<organism evidence="4 5">
    <name type="scientific">Phaeovulum veldkampii DSM 11550</name>
    <dbReference type="NCBI Taxonomy" id="1185920"/>
    <lineage>
        <taxon>Bacteria</taxon>
        <taxon>Pseudomonadati</taxon>
        <taxon>Pseudomonadota</taxon>
        <taxon>Alphaproteobacteria</taxon>
        <taxon>Rhodobacterales</taxon>
        <taxon>Paracoccaceae</taxon>
        <taxon>Phaeovulum</taxon>
    </lineage>
</organism>
<accession>A0A2T4JJQ1</accession>
<evidence type="ECO:0000256" key="2">
    <source>
        <dbReference type="ARBA" id="ARBA00022777"/>
    </source>
</evidence>